<name>A0ABW0KPB1_9BACT</name>
<keyword evidence="6 7" id="KW-0472">Membrane</keyword>
<dbReference type="Pfam" id="PF01551">
    <property type="entry name" value="Peptidase_M23"/>
    <property type="match status" value="1"/>
</dbReference>
<feature type="transmembrane region" description="Helical" evidence="7">
    <location>
        <begin position="113"/>
        <end position="131"/>
    </location>
</feature>
<evidence type="ECO:0000256" key="2">
    <source>
        <dbReference type="ARBA" id="ARBA00005914"/>
    </source>
</evidence>
<dbReference type="Proteomes" id="UP001596052">
    <property type="component" value="Unassembled WGS sequence"/>
</dbReference>
<feature type="transmembrane region" description="Helical" evidence="7">
    <location>
        <begin position="266"/>
        <end position="287"/>
    </location>
</feature>
<keyword evidence="5 7" id="KW-1133">Transmembrane helix</keyword>
<dbReference type="InterPro" id="IPR016047">
    <property type="entry name" value="M23ase_b-sheet_dom"/>
</dbReference>
<evidence type="ECO:0000256" key="5">
    <source>
        <dbReference type="ARBA" id="ARBA00022989"/>
    </source>
</evidence>
<evidence type="ECO:0000256" key="3">
    <source>
        <dbReference type="ARBA" id="ARBA00022475"/>
    </source>
</evidence>
<accession>A0ABW0KPB1</accession>
<feature type="transmembrane region" description="Helical" evidence="7">
    <location>
        <begin position="137"/>
        <end position="160"/>
    </location>
</feature>
<dbReference type="InterPro" id="IPR050570">
    <property type="entry name" value="Cell_wall_metabolism_enzyme"/>
</dbReference>
<evidence type="ECO:0000256" key="6">
    <source>
        <dbReference type="ARBA" id="ARBA00023136"/>
    </source>
</evidence>
<dbReference type="PANTHER" id="PTHR21666">
    <property type="entry name" value="PEPTIDASE-RELATED"/>
    <property type="match status" value="1"/>
</dbReference>
<evidence type="ECO:0000313" key="10">
    <source>
        <dbReference type="Proteomes" id="UP001596052"/>
    </source>
</evidence>
<comment type="similarity">
    <text evidence="2">Belongs to the urea transporter family.</text>
</comment>
<evidence type="ECO:0000259" key="8">
    <source>
        <dbReference type="Pfam" id="PF01551"/>
    </source>
</evidence>
<evidence type="ECO:0000256" key="1">
    <source>
        <dbReference type="ARBA" id="ARBA00004651"/>
    </source>
</evidence>
<comment type="subcellular location">
    <subcellularLocation>
        <location evidence="1">Cell membrane</location>
        <topology evidence="1">Multi-pass membrane protein</topology>
    </subcellularLocation>
</comment>
<feature type="transmembrane region" description="Helical" evidence="7">
    <location>
        <begin position="172"/>
        <end position="194"/>
    </location>
</feature>
<keyword evidence="10" id="KW-1185">Reference proteome</keyword>
<keyword evidence="4 7" id="KW-0812">Transmembrane</keyword>
<dbReference type="EMBL" id="JBHSMQ010000003">
    <property type="protein sequence ID" value="MFC5455115.1"/>
    <property type="molecule type" value="Genomic_DNA"/>
</dbReference>
<dbReference type="PANTHER" id="PTHR21666:SF285">
    <property type="entry name" value="M23 FAMILY METALLOPEPTIDASE"/>
    <property type="match status" value="1"/>
</dbReference>
<protein>
    <submittedName>
        <fullName evidence="9">Urea transporter</fullName>
    </submittedName>
</protein>
<dbReference type="CDD" id="cd12797">
    <property type="entry name" value="M23_peptidase"/>
    <property type="match status" value="1"/>
</dbReference>
<evidence type="ECO:0000313" key="9">
    <source>
        <dbReference type="EMBL" id="MFC5455115.1"/>
    </source>
</evidence>
<feature type="transmembrane region" description="Helical" evidence="7">
    <location>
        <begin position="294"/>
        <end position="315"/>
    </location>
</feature>
<comment type="caution">
    <text evidence="9">The sequence shown here is derived from an EMBL/GenBank/DDBJ whole genome shotgun (WGS) entry which is preliminary data.</text>
</comment>
<dbReference type="Gene3D" id="1.10.3430.10">
    <property type="entry name" value="Ammonium transporter AmtB like domains"/>
    <property type="match status" value="1"/>
</dbReference>
<keyword evidence="3" id="KW-1003">Cell membrane</keyword>
<evidence type="ECO:0000256" key="7">
    <source>
        <dbReference type="SAM" id="Phobius"/>
    </source>
</evidence>
<feature type="transmembrane region" description="Helical" evidence="7">
    <location>
        <begin position="83"/>
        <end position="101"/>
    </location>
</feature>
<feature type="domain" description="M23ase beta-sheet core" evidence="8">
    <location>
        <begin position="433"/>
        <end position="522"/>
    </location>
</feature>
<feature type="transmembrane region" description="Helical" evidence="7">
    <location>
        <begin position="214"/>
        <end position="235"/>
    </location>
</feature>
<dbReference type="InterPro" id="IPR029020">
    <property type="entry name" value="Ammonium/urea_transptr"/>
</dbReference>
<organism evidence="9 10">
    <name type="scientific">Prosthecobacter fluviatilis</name>
    <dbReference type="NCBI Taxonomy" id="445931"/>
    <lineage>
        <taxon>Bacteria</taxon>
        <taxon>Pseudomonadati</taxon>
        <taxon>Verrucomicrobiota</taxon>
        <taxon>Verrucomicrobiia</taxon>
        <taxon>Verrucomicrobiales</taxon>
        <taxon>Verrucomicrobiaceae</taxon>
        <taxon>Prosthecobacter</taxon>
    </lineage>
</organism>
<dbReference type="Pfam" id="PF03253">
    <property type="entry name" value="UT"/>
    <property type="match status" value="1"/>
</dbReference>
<evidence type="ECO:0000256" key="4">
    <source>
        <dbReference type="ARBA" id="ARBA00022692"/>
    </source>
</evidence>
<dbReference type="InterPro" id="IPR011055">
    <property type="entry name" value="Dup_hybrid_motif"/>
</dbReference>
<dbReference type="Gene3D" id="2.70.70.10">
    <property type="entry name" value="Glucose Permease (Domain IIA)"/>
    <property type="match status" value="1"/>
</dbReference>
<feature type="transmembrane region" description="Helical" evidence="7">
    <location>
        <begin position="242"/>
        <end position="260"/>
    </location>
</feature>
<gene>
    <name evidence="9" type="ORF">ACFQDI_09640</name>
</gene>
<reference evidence="10" key="1">
    <citation type="journal article" date="2019" name="Int. J. Syst. Evol. Microbiol.">
        <title>The Global Catalogue of Microorganisms (GCM) 10K type strain sequencing project: providing services to taxonomists for standard genome sequencing and annotation.</title>
        <authorList>
            <consortium name="The Broad Institute Genomics Platform"/>
            <consortium name="The Broad Institute Genome Sequencing Center for Infectious Disease"/>
            <person name="Wu L."/>
            <person name="Ma J."/>
        </authorList>
    </citation>
    <scope>NUCLEOTIDE SEQUENCE [LARGE SCALE GENOMIC DNA]</scope>
    <source>
        <strain evidence="10">CGMCC 4.1469</strain>
    </source>
</reference>
<dbReference type="SUPFAM" id="SSF51261">
    <property type="entry name" value="Duplicated hybrid motif"/>
    <property type="match status" value="1"/>
</dbReference>
<proteinExistence type="inferred from homology"/>
<sequence length="758" mass="81564">MNTEAPSTLPGMTILEETGPRPFSRWRSGAVRAAAFANNQLPQLKIFSTLLLEVCRAASSVFLCGSWQTGALLCATLLFMPRYFAFAVSACLLGSFVAQLLHLPASMRKDGTLLYNVLLSALAVAWITRGSELTAPAIWGMLAVVTVYTLLLSAALWHWFPLRAGLPPLSSAFVIVFGTLLTFFPRWAAGTALLDMGLPEEPELPFAVASFLRSMGTVLFLPNVWAGIAVTLAILVWSRIAMLNAIAGYAGGILIVKLLEASGLHWLGWFAGHNYLLAGMALGAVYFVPSWSSLFLAFLAGAVAALHVAAVQHFLRGSGWEYLPLPYLATIWSMLCCLRLREKPGALLPASGVFENPEAAAAAVALANARFPHRHVSHVLLPTAREVTVTQGFDDRLSHRGDWKHALDFEVHDAAGNACPPGCDDDLSRYYTQGLEVRAPGAGEIIRVVDGVADNAPGGCNFASNWGNHLVLRLDYGGTVKLAHFMKNGIVVKCGQRVGAGELLGYCGNSGRSPVPHIHLHNQAGSETGAPTVPFCLTNIFTRTAEGMRWSFACVPKVGERIAPATVSVTVLGMLAHFAPGVATYRVCTAGSTSFESMTMTLDESGRYRFSSGGESLTAVLGLHALQITESRLSGRSKLLSYLSFAMPTVPFAYQSGMNWEDHVALPARHGRALAGVFAPYLGLRTQRVTSRHALHPTTQRLHLATLLDSPPDDLPQEIEFTLEPICGLTCLSAHLKGCDHTFTQTSFTPTLPNGETE</sequence>
<dbReference type="InterPro" id="IPR004937">
    <property type="entry name" value="Urea_transporter"/>
</dbReference>